<organism evidence="7 8">
    <name type="scientific">SAR86 cluster bacterium</name>
    <dbReference type="NCBI Taxonomy" id="2030880"/>
    <lineage>
        <taxon>Bacteria</taxon>
        <taxon>Pseudomonadati</taxon>
        <taxon>Pseudomonadota</taxon>
        <taxon>Gammaproteobacteria</taxon>
        <taxon>SAR86 cluster</taxon>
    </lineage>
</organism>
<evidence type="ECO:0000256" key="4">
    <source>
        <dbReference type="ARBA" id="ARBA00022679"/>
    </source>
</evidence>
<evidence type="ECO:0000256" key="2">
    <source>
        <dbReference type="ARBA" id="ARBA00022475"/>
    </source>
</evidence>
<evidence type="ECO:0000313" key="8">
    <source>
        <dbReference type="Proteomes" id="UP000585327"/>
    </source>
</evidence>
<keyword evidence="6 7" id="KW-0012">Acyltransferase</keyword>
<comment type="caution">
    <text evidence="7">The sequence shown here is derived from an EMBL/GenBank/DDBJ whole genome shotgun (WGS) entry which is preliminary data.</text>
</comment>
<dbReference type="PANTHER" id="PTHR30606">
    <property type="entry name" value="LIPID A BIOSYNTHESIS LAUROYL ACYLTRANSFERASE"/>
    <property type="match status" value="1"/>
</dbReference>
<dbReference type="AlphaFoldDB" id="A0A838YQZ5"/>
<dbReference type="GO" id="GO:0016746">
    <property type="term" value="F:acyltransferase activity"/>
    <property type="evidence" value="ECO:0007669"/>
    <property type="project" value="UniProtKB-KW"/>
</dbReference>
<evidence type="ECO:0000256" key="5">
    <source>
        <dbReference type="ARBA" id="ARBA00023136"/>
    </source>
</evidence>
<dbReference type="GO" id="GO:0005886">
    <property type="term" value="C:plasma membrane"/>
    <property type="evidence" value="ECO:0007669"/>
    <property type="project" value="UniProtKB-SubCell"/>
</dbReference>
<dbReference type="InterPro" id="IPR004960">
    <property type="entry name" value="LipA_acyltrans"/>
</dbReference>
<evidence type="ECO:0000313" key="7">
    <source>
        <dbReference type="EMBL" id="MBA4723761.1"/>
    </source>
</evidence>
<comment type="subcellular location">
    <subcellularLocation>
        <location evidence="1">Cell inner membrane</location>
    </subcellularLocation>
</comment>
<keyword evidence="4 7" id="KW-0808">Transferase</keyword>
<evidence type="ECO:0000256" key="3">
    <source>
        <dbReference type="ARBA" id="ARBA00022519"/>
    </source>
</evidence>
<sequence>MKALFTLLSILPRFIYVLIADLIVITRIYKHFEGFKITKANLTIIMPNLSPDEIELESIKSYKQTLISTRETFIAWSRSSKFINSNILVINNNYLLSEHKEKNKGFMMVAIHSRSVDMLLSWINSQTSSTSLYKKIKFRPLDKYVRKIRENKINKVYETGILGVKKLLNALNKNEVVCMAADQVPQRGMGEYVDLFGRKSYTTTLIPRLALKTNKAAIFCSVNKANDAGFLRINLHPSSEDLYDKSKHLLSLNQSIEKLIYENIYDYSWEYKKYRRPYQGDQDPYKF</sequence>
<accession>A0A838YQZ5</accession>
<evidence type="ECO:0000256" key="6">
    <source>
        <dbReference type="ARBA" id="ARBA00023315"/>
    </source>
</evidence>
<protein>
    <submittedName>
        <fullName evidence="7">Lipid A biosynthesis lauroyl acyltransferase</fullName>
    </submittedName>
</protein>
<dbReference type="EMBL" id="JACETM010000004">
    <property type="protein sequence ID" value="MBA4723761.1"/>
    <property type="molecule type" value="Genomic_DNA"/>
</dbReference>
<keyword evidence="3" id="KW-0997">Cell inner membrane</keyword>
<dbReference type="GO" id="GO:0009247">
    <property type="term" value="P:glycolipid biosynthetic process"/>
    <property type="evidence" value="ECO:0007669"/>
    <property type="project" value="UniProtKB-ARBA"/>
</dbReference>
<dbReference type="CDD" id="cd07984">
    <property type="entry name" value="LPLAT_LABLAT-like"/>
    <property type="match status" value="1"/>
</dbReference>
<name>A0A838YQZ5_9GAMM</name>
<dbReference type="Proteomes" id="UP000585327">
    <property type="component" value="Unassembled WGS sequence"/>
</dbReference>
<reference evidence="7 8" key="1">
    <citation type="submission" date="2020-06" db="EMBL/GenBank/DDBJ databases">
        <title>Dysbiosis in marine aquaculture revealed through microbiome analysis: reverse ecology for environmental sustainability.</title>
        <authorList>
            <person name="Haro-Moreno J.M."/>
            <person name="Coutinho F.H."/>
            <person name="Zaragoza-Solas A."/>
            <person name="Picazo A."/>
            <person name="Almagro-Moreno S."/>
            <person name="Lopez-Perez M."/>
        </authorList>
    </citation>
    <scope>NUCLEOTIDE SEQUENCE [LARGE SCALE GENOMIC DNA]</scope>
    <source>
        <strain evidence="7">MCMED-G42</strain>
    </source>
</reference>
<dbReference type="PANTHER" id="PTHR30606:SF10">
    <property type="entry name" value="PHOSPHATIDYLINOSITOL MANNOSIDE ACYLTRANSFERASE"/>
    <property type="match status" value="1"/>
</dbReference>
<proteinExistence type="predicted"/>
<keyword evidence="2" id="KW-1003">Cell membrane</keyword>
<evidence type="ECO:0000256" key="1">
    <source>
        <dbReference type="ARBA" id="ARBA00004533"/>
    </source>
</evidence>
<gene>
    <name evidence="7" type="ORF">H2021_00945</name>
</gene>
<keyword evidence="5" id="KW-0472">Membrane</keyword>
<dbReference type="Pfam" id="PF03279">
    <property type="entry name" value="Lip_A_acyltrans"/>
    <property type="match status" value="1"/>
</dbReference>